<accession>A0ABD2P693</accession>
<dbReference type="Proteomes" id="UP001516400">
    <property type="component" value="Unassembled WGS sequence"/>
</dbReference>
<sequence>MDSLEKGETGRKLADKYGIITSTKNDIKKITDSMLLYTPKLDSEDGSKNRKMMKGLKNELSEEALYCWFLQKRSTGQPISGPLLCEQSITVK</sequence>
<evidence type="ECO:0000313" key="1">
    <source>
        <dbReference type="EMBL" id="KAL3286223.1"/>
    </source>
</evidence>
<proteinExistence type="predicted"/>
<protein>
    <submittedName>
        <fullName evidence="1">Uncharacterized protein</fullName>
    </submittedName>
</protein>
<dbReference type="EMBL" id="JABFTP020000185">
    <property type="protein sequence ID" value="KAL3286223.1"/>
    <property type="molecule type" value="Genomic_DNA"/>
</dbReference>
<reference evidence="1 2" key="1">
    <citation type="journal article" date="2021" name="BMC Biol.">
        <title>Horizontally acquired antibacterial genes associated with adaptive radiation of ladybird beetles.</title>
        <authorList>
            <person name="Li H.S."/>
            <person name="Tang X.F."/>
            <person name="Huang Y.H."/>
            <person name="Xu Z.Y."/>
            <person name="Chen M.L."/>
            <person name="Du X.Y."/>
            <person name="Qiu B.Y."/>
            <person name="Chen P.T."/>
            <person name="Zhang W."/>
            <person name="Slipinski A."/>
            <person name="Escalona H.E."/>
            <person name="Waterhouse R.M."/>
            <person name="Zwick A."/>
            <person name="Pang H."/>
        </authorList>
    </citation>
    <scope>NUCLEOTIDE SEQUENCE [LARGE SCALE GENOMIC DNA]</scope>
    <source>
        <strain evidence="1">SYSU2018</strain>
    </source>
</reference>
<evidence type="ECO:0000313" key="2">
    <source>
        <dbReference type="Proteomes" id="UP001516400"/>
    </source>
</evidence>
<comment type="caution">
    <text evidence="1">The sequence shown here is derived from an EMBL/GenBank/DDBJ whole genome shotgun (WGS) entry which is preliminary data.</text>
</comment>
<organism evidence="1 2">
    <name type="scientific">Cryptolaemus montrouzieri</name>
    <dbReference type="NCBI Taxonomy" id="559131"/>
    <lineage>
        <taxon>Eukaryota</taxon>
        <taxon>Metazoa</taxon>
        <taxon>Ecdysozoa</taxon>
        <taxon>Arthropoda</taxon>
        <taxon>Hexapoda</taxon>
        <taxon>Insecta</taxon>
        <taxon>Pterygota</taxon>
        <taxon>Neoptera</taxon>
        <taxon>Endopterygota</taxon>
        <taxon>Coleoptera</taxon>
        <taxon>Polyphaga</taxon>
        <taxon>Cucujiformia</taxon>
        <taxon>Coccinelloidea</taxon>
        <taxon>Coccinellidae</taxon>
        <taxon>Scymninae</taxon>
        <taxon>Scymnini</taxon>
        <taxon>Cryptolaemus</taxon>
    </lineage>
</organism>
<dbReference type="Gene3D" id="1.10.10.60">
    <property type="entry name" value="Homeodomain-like"/>
    <property type="match status" value="1"/>
</dbReference>
<dbReference type="AlphaFoldDB" id="A0ABD2P693"/>
<keyword evidence="2" id="KW-1185">Reference proteome</keyword>
<gene>
    <name evidence="1" type="ORF">HHI36_000734</name>
</gene>
<name>A0ABD2P693_9CUCU</name>